<evidence type="ECO:0000313" key="2">
    <source>
        <dbReference type="Proteomes" id="UP001469553"/>
    </source>
</evidence>
<name>A0ABV0XW13_9TELE</name>
<organism evidence="1 2">
    <name type="scientific">Ameca splendens</name>
    <dbReference type="NCBI Taxonomy" id="208324"/>
    <lineage>
        <taxon>Eukaryota</taxon>
        <taxon>Metazoa</taxon>
        <taxon>Chordata</taxon>
        <taxon>Craniata</taxon>
        <taxon>Vertebrata</taxon>
        <taxon>Euteleostomi</taxon>
        <taxon>Actinopterygii</taxon>
        <taxon>Neopterygii</taxon>
        <taxon>Teleostei</taxon>
        <taxon>Neoteleostei</taxon>
        <taxon>Acanthomorphata</taxon>
        <taxon>Ovalentaria</taxon>
        <taxon>Atherinomorphae</taxon>
        <taxon>Cyprinodontiformes</taxon>
        <taxon>Goodeidae</taxon>
        <taxon>Ameca</taxon>
    </lineage>
</organism>
<dbReference type="EMBL" id="JAHRIP010014418">
    <property type="protein sequence ID" value="MEQ2285714.1"/>
    <property type="molecule type" value="Genomic_DNA"/>
</dbReference>
<keyword evidence="2" id="KW-1185">Reference proteome</keyword>
<sequence length="105" mass="11789">MQAPRRSVATEMQTSRRPAATEMLASWRPAATEMLVSWRPVMRPEEPTKRGPLWSAVWPEPWQTWAWRPAWTQAGDLEVGQAGWMTLQELGQGDGLGDSGTLVTK</sequence>
<gene>
    <name evidence="1" type="ORF">AMECASPLE_034800</name>
</gene>
<comment type="caution">
    <text evidence="1">The sequence shown here is derived from an EMBL/GenBank/DDBJ whole genome shotgun (WGS) entry which is preliminary data.</text>
</comment>
<proteinExistence type="predicted"/>
<reference evidence="1 2" key="1">
    <citation type="submission" date="2021-06" db="EMBL/GenBank/DDBJ databases">
        <authorList>
            <person name="Palmer J.M."/>
        </authorList>
    </citation>
    <scope>NUCLEOTIDE SEQUENCE [LARGE SCALE GENOMIC DNA]</scope>
    <source>
        <strain evidence="1 2">AS_MEX2019</strain>
        <tissue evidence="1">Muscle</tissue>
    </source>
</reference>
<accession>A0ABV0XW13</accession>
<dbReference type="Proteomes" id="UP001469553">
    <property type="component" value="Unassembled WGS sequence"/>
</dbReference>
<evidence type="ECO:0000313" key="1">
    <source>
        <dbReference type="EMBL" id="MEQ2285714.1"/>
    </source>
</evidence>
<protein>
    <submittedName>
        <fullName evidence="1">Uncharacterized protein</fullName>
    </submittedName>
</protein>